<dbReference type="Proteomes" id="UP000799753">
    <property type="component" value="Unassembled WGS sequence"/>
</dbReference>
<evidence type="ECO:0000313" key="1">
    <source>
        <dbReference type="EMBL" id="KAF2641102.1"/>
    </source>
</evidence>
<protein>
    <submittedName>
        <fullName evidence="1">Uncharacterized protein</fullName>
    </submittedName>
</protein>
<name>A0A6A6S1U9_9PLEO</name>
<sequence>MNVIPYDLKYLQANDEVLLLLEYIFTVLIAALKIGTRRCGEVRRNARCFHRSLPRSHTTVSSKVQDKCTIGSCMQLVFVRMMFCVLSVGRRFYPCTIWTGQTRLQILETLLRHYISPWADKCICRCRKVLVRLVIPSKCLSVSGFTCNHCD</sequence>
<gene>
    <name evidence="1" type="ORF">P280DRAFT_302431</name>
</gene>
<organism evidence="1 2">
    <name type="scientific">Massarina eburnea CBS 473.64</name>
    <dbReference type="NCBI Taxonomy" id="1395130"/>
    <lineage>
        <taxon>Eukaryota</taxon>
        <taxon>Fungi</taxon>
        <taxon>Dikarya</taxon>
        <taxon>Ascomycota</taxon>
        <taxon>Pezizomycotina</taxon>
        <taxon>Dothideomycetes</taxon>
        <taxon>Pleosporomycetidae</taxon>
        <taxon>Pleosporales</taxon>
        <taxon>Massarineae</taxon>
        <taxon>Massarinaceae</taxon>
        <taxon>Massarina</taxon>
    </lineage>
</organism>
<dbReference type="AlphaFoldDB" id="A0A6A6S1U9"/>
<proteinExistence type="predicted"/>
<keyword evidence="2" id="KW-1185">Reference proteome</keyword>
<dbReference type="EMBL" id="MU006783">
    <property type="protein sequence ID" value="KAF2641102.1"/>
    <property type="molecule type" value="Genomic_DNA"/>
</dbReference>
<evidence type="ECO:0000313" key="2">
    <source>
        <dbReference type="Proteomes" id="UP000799753"/>
    </source>
</evidence>
<accession>A0A6A6S1U9</accession>
<reference evidence="1" key="1">
    <citation type="journal article" date="2020" name="Stud. Mycol.">
        <title>101 Dothideomycetes genomes: a test case for predicting lifestyles and emergence of pathogens.</title>
        <authorList>
            <person name="Haridas S."/>
            <person name="Albert R."/>
            <person name="Binder M."/>
            <person name="Bloem J."/>
            <person name="Labutti K."/>
            <person name="Salamov A."/>
            <person name="Andreopoulos B."/>
            <person name="Baker S."/>
            <person name="Barry K."/>
            <person name="Bills G."/>
            <person name="Bluhm B."/>
            <person name="Cannon C."/>
            <person name="Castanera R."/>
            <person name="Culley D."/>
            <person name="Daum C."/>
            <person name="Ezra D."/>
            <person name="Gonzalez J."/>
            <person name="Henrissat B."/>
            <person name="Kuo A."/>
            <person name="Liang C."/>
            <person name="Lipzen A."/>
            <person name="Lutzoni F."/>
            <person name="Magnuson J."/>
            <person name="Mondo S."/>
            <person name="Nolan M."/>
            <person name="Ohm R."/>
            <person name="Pangilinan J."/>
            <person name="Park H.-J."/>
            <person name="Ramirez L."/>
            <person name="Alfaro M."/>
            <person name="Sun H."/>
            <person name="Tritt A."/>
            <person name="Yoshinaga Y."/>
            <person name="Zwiers L.-H."/>
            <person name="Turgeon B."/>
            <person name="Goodwin S."/>
            <person name="Spatafora J."/>
            <person name="Crous P."/>
            <person name="Grigoriev I."/>
        </authorList>
    </citation>
    <scope>NUCLEOTIDE SEQUENCE</scope>
    <source>
        <strain evidence="1">CBS 473.64</strain>
    </source>
</reference>